<evidence type="ECO:0000259" key="6">
    <source>
        <dbReference type="Pfam" id="PF02826"/>
    </source>
</evidence>
<comment type="caution">
    <text evidence="7">The sequence shown here is derived from an EMBL/GenBank/DDBJ whole genome shotgun (WGS) entry which is preliminary data.</text>
</comment>
<keyword evidence="8" id="KW-1185">Reference proteome</keyword>
<dbReference type="RefSeq" id="WP_167996821.1">
    <property type="nucleotide sequence ID" value="NZ_JAATEM010000021.1"/>
</dbReference>
<dbReference type="EMBL" id="JAATEM010000021">
    <property type="protein sequence ID" value="NJP51978.1"/>
    <property type="molecule type" value="Genomic_DNA"/>
</dbReference>
<dbReference type="CDD" id="cd12167">
    <property type="entry name" value="2-Hacid_dh_8"/>
    <property type="match status" value="1"/>
</dbReference>
<evidence type="ECO:0000313" key="8">
    <source>
        <dbReference type="Proteomes" id="UP000730591"/>
    </source>
</evidence>
<dbReference type="PANTHER" id="PTHR10996">
    <property type="entry name" value="2-HYDROXYACID DEHYDROGENASE-RELATED"/>
    <property type="match status" value="1"/>
</dbReference>
<dbReference type="PANTHER" id="PTHR10996:SF178">
    <property type="entry name" value="2-HYDROXYACID DEHYDROGENASE YGL185C-RELATED"/>
    <property type="match status" value="1"/>
</dbReference>
<comment type="similarity">
    <text evidence="1 4">Belongs to the D-isomer specific 2-hydroxyacid dehydrogenase family.</text>
</comment>
<evidence type="ECO:0000256" key="3">
    <source>
        <dbReference type="ARBA" id="ARBA00023027"/>
    </source>
</evidence>
<accession>A0ABX1A6A8</accession>
<reference evidence="7 8" key="1">
    <citation type="submission" date="2020-03" db="EMBL/GenBank/DDBJ databases">
        <title>WGS of actinomycetes isolated from Thailand.</title>
        <authorList>
            <person name="Thawai C."/>
        </authorList>
    </citation>
    <scope>NUCLEOTIDE SEQUENCE [LARGE SCALE GENOMIC DNA]</scope>
    <source>
        <strain evidence="7 8">SBST2-5</strain>
    </source>
</reference>
<organism evidence="7 8">
    <name type="scientific">Streptomyces composti</name>
    <dbReference type="NCBI Taxonomy" id="2720025"/>
    <lineage>
        <taxon>Bacteria</taxon>
        <taxon>Bacillati</taxon>
        <taxon>Actinomycetota</taxon>
        <taxon>Actinomycetes</taxon>
        <taxon>Kitasatosporales</taxon>
        <taxon>Streptomycetaceae</taxon>
        <taxon>Streptomyces</taxon>
    </lineage>
</organism>
<protein>
    <submittedName>
        <fullName evidence="7">Hydroxyacid dehydrogenase</fullName>
    </submittedName>
</protein>
<feature type="domain" description="D-isomer specific 2-hydroxyacid dehydrogenase NAD-binding" evidence="6">
    <location>
        <begin position="109"/>
        <end position="286"/>
    </location>
</feature>
<evidence type="ECO:0000256" key="1">
    <source>
        <dbReference type="ARBA" id="ARBA00005854"/>
    </source>
</evidence>
<dbReference type="Proteomes" id="UP000730591">
    <property type="component" value="Unassembled WGS sequence"/>
</dbReference>
<dbReference type="InterPro" id="IPR050223">
    <property type="entry name" value="D-isomer_2-hydroxyacid_DH"/>
</dbReference>
<evidence type="ECO:0000259" key="5">
    <source>
        <dbReference type="Pfam" id="PF00389"/>
    </source>
</evidence>
<dbReference type="Gene3D" id="3.40.50.720">
    <property type="entry name" value="NAD(P)-binding Rossmann-like Domain"/>
    <property type="match status" value="2"/>
</dbReference>
<dbReference type="Pfam" id="PF00389">
    <property type="entry name" value="2-Hacid_dh"/>
    <property type="match status" value="1"/>
</dbReference>
<dbReference type="SUPFAM" id="SSF51735">
    <property type="entry name" value="NAD(P)-binding Rossmann-fold domains"/>
    <property type="match status" value="1"/>
</dbReference>
<dbReference type="InterPro" id="IPR006139">
    <property type="entry name" value="D-isomer_2_OHA_DH_cat_dom"/>
</dbReference>
<gene>
    <name evidence="7" type="ORF">HCJ93_18440</name>
</gene>
<evidence type="ECO:0000256" key="4">
    <source>
        <dbReference type="RuleBase" id="RU003719"/>
    </source>
</evidence>
<dbReference type="InterPro" id="IPR036291">
    <property type="entry name" value="NAD(P)-bd_dom_sf"/>
</dbReference>
<proteinExistence type="inferred from homology"/>
<name>A0ABX1A6A8_9ACTN</name>
<evidence type="ECO:0000313" key="7">
    <source>
        <dbReference type="EMBL" id="NJP51978.1"/>
    </source>
</evidence>
<feature type="domain" description="D-isomer specific 2-hydroxyacid dehydrogenase catalytic" evidence="5">
    <location>
        <begin position="17"/>
        <end position="310"/>
    </location>
</feature>
<dbReference type="SUPFAM" id="SSF52283">
    <property type="entry name" value="Formate/glycerate dehydrogenase catalytic domain-like"/>
    <property type="match status" value="1"/>
</dbReference>
<keyword evidence="3" id="KW-0520">NAD</keyword>
<sequence>MRAGIARKIFSSRTRARMREVVDVDFDVCLDSFDRASALSALAEAHILLTGWGAPRVDADVLRHAPELAAVAHAGGSVKAHLDRACWERGIAVSTAAGVNAQPVAEYTLAMILLAGKKVHPIWRRYQERREHIDLLEEFPGIGNHQRRVGIIGLSRIGRRVVELLRPFDLVLAAYDPYLDDEEAAKLGLLRMSLDELMSWADTVTLHAPALPETRQMIDARRLALLPDGATVINTARGWLVDHDALLAELSAGRLDAVLDVTEPDVPPSDSPLYRLPNVTLTPHLAGAMGNELYRLGDWVADEVGRFARGLPFAAPVSLEDLARMA</sequence>
<keyword evidence="2 4" id="KW-0560">Oxidoreductase</keyword>
<dbReference type="Pfam" id="PF02826">
    <property type="entry name" value="2-Hacid_dh_C"/>
    <property type="match status" value="1"/>
</dbReference>
<dbReference type="InterPro" id="IPR006140">
    <property type="entry name" value="D-isomer_DH_NAD-bd"/>
</dbReference>
<evidence type="ECO:0000256" key="2">
    <source>
        <dbReference type="ARBA" id="ARBA00023002"/>
    </source>
</evidence>